<keyword evidence="2 6" id="KW-0349">Heme</keyword>
<dbReference type="Proteomes" id="UP001595817">
    <property type="component" value="Unassembled WGS sequence"/>
</dbReference>
<dbReference type="InterPro" id="IPR012218">
    <property type="entry name" value="Cyt_c_BACSU-c550-type"/>
</dbReference>
<dbReference type="InterPro" id="IPR051811">
    <property type="entry name" value="Cytochrome_c550/c551-like"/>
</dbReference>
<feature type="chain" id="PRO_5045691909" evidence="8">
    <location>
        <begin position="18"/>
        <end position="117"/>
    </location>
</feature>
<dbReference type="InterPro" id="IPR036909">
    <property type="entry name" value="Cyt_c-like_dom_sf"/>
</dbReference>
<evidence type="ECO:0000259" key="9">
    <source>
        <dbReference type="PROSITE" id="PS51007"/>
    </source>
</evidence>
<accession>A0ABV8X318</accession>
<dbReference type="EMBL" id="JBHSEC010000003">
    <property type="protein sequence ID" value="MFC4409534.1"/>
    <property type="molecule type" value="Genomic_DNA"/>
</dbReference>
<dbReference type="PIRSF" id="PIRSF000025">
    <property type="entry name" value="Cytc_Bsub_c550"/>
    <property type="match status" value="1"/>
</dbReference>
<keyword evidence="1" id="KW-0813">Transport</keyword>
<evidence type="ECO:0000313" key="10">
    <source>
        <dbReference type="EMBL" id="MFC4409534.1"/>
    </source>
</evidence>
<keyword evidence="8" id="KW-0732">Signal</keyword>
<feature type="domain" description="Cytochrome c" evidence="9">
    <location>
        <begin position="44"/>
        <end position="117"/>
    </location>
</feature>
<feature type="compositionally biased region" description="Gly residues" evidence="7">
    <location>
        <begin position="34"/>
        <end position="43"/>
    </location>
</feature>
<reference evidence="11" key="1">
    <citation type="journal article" date="2019" name="Int. J. Syst. Evol. Microbiol.">
        <title>The Global Catalogue of Microorganisms (GCM) 10K type strain sequencing project: providing services to taxonomists for standard genome sequencing and annotation.</title>
        <authorList>
            <consortium name="The Broad Institute Genomics Platform"/>
            <consortium name="The Broad Institute Genome Sequencing Center for Infectious Disease"/>
            <person name="Wu L."/>
            <person name="Ma J."/>
        </authorList>
    </citation>
    <scope>NUCLEOTIDE SEQUENCE [LARGE SCALE GENOMIC DNA]</scope>
    <source>
        <strain evidence="11">CCUG 59778</strain>
    </source>
</reference>
<evidence type="ECO:0000256" key="7">
    <source>
        <dbReference type="SAM" id="MobiDB-lite"/>
    </source>
</evidence>
<dbReference type="PANTHER" id="PTHR37823:SF4">
    <property type="entry name" value="MENAQUINOL-CYTOCHROME C REDUCTASE CYTOCHROME B_C SUBUNIT"/>
    <property type="match status" value="1"/>
</dbReference>
<keyword evidence="5 6" id="KW-0408">Iron</keyword>
<dbReference type="SUPFAM" id="SSF46626">
    <property type="entry name" value="Cytochrome c"/>
    <property type="match status" value="1"/>
</dbReference>
<evidence type="ECO:0000256" key="4">
    <source>
        <dbReference type="ARBA" id="ARBA00022982"/>
    </source>
</evidence>
<name>A0ABV8X318_9LACT</name>
<dbReference type="RefSeq" id="WP_378152383.1">
    <property type="nucleotide sequence ID" value="NZ_JBHSEC010000003.1"/>
</dbReference>
<evidence type="ECO:0000256" key="1">
    <source>
        <dbReference type="ARBA" id="ARBA00022448"/>
    </source>
</evidence>
<keyword evidence="4" id="KW-0249">Electron transport</keyword>
<protein>
    <submittedName>
        <fullName evidence="10">Cytochrome c551</fullName>
    </submittedName>
</protein>
<evidence type="ECO:0000313" key="11">
    <source>
        <dbReference type="Proteomes" id="UP001595817"/>
    </source>
</evidence>
<sequence>MKKKFMMLLLGAGLVLGACGGGNDNAGGDNNNNGGNGDNGGGADTTAHAEEVLNQSCISCHGQNLEGGMGPSLNDVGGRLSADEIRSTIENGKGQMPPGLISGEDLDAVVDYLSKQK</sequence>
<evidence type="ECO:0000256" key="3">
    <source>
        <dbReference type="ARBA" id="ARBA00022723"/>
    </source>
</evidence>
<gene>
    <name evidence="10" type="primary">cccB</name>
    <name evidence="10" type="ORF">ACFOZY_03675</name>
</gene>
<dbReference type="InterPro" id="IPR054782">
    <property type="entry name" value="Cytochro_C551"/>
</dbReference>
<organism evidence="10 11">
    <name type="scientific">Chungangia koreensis</name>
    <dbReference type="NCBI Taxonomy" id="752657"/>
    <lineage>
        <taxon>Bacteria</taxon>
        <taxon>Bacillati</taxon>
        <taxon>Bacillota</taxon>
        <taxon>Bacilli</taxon>
        <taxon>Lactobacillales</taxon>
        <taxon>Chungangia</taxon>
    </lineage>
</organism>
<feature type="region of interest" description="Disordered" evidence="7">
    <location>
        <begin position="25"/>
        <end position="47"/>
    </location>
</feature>
<dbReference type="Gene3D" id="1.10.760.10">
    <property type="entry name" value="Cytochrome c-like domain"/>
    <property type="match status" value="1"/>
</dbReference>
<evidence type="ECO:0000256" key="6">
    <source>
        <dbReference type="PROSITE-ProRule" id="PRU00433"/>
    </source>
</evidence>
<dbReference type="PROSITE" id="PS51007">
    <property type="entry name" value="CYTC"/>
    <property type="match status" value="1"/>
</dbReference>
<dbReference type="NCBIfam" id="NF045774">
    <property type="entry name" value="cytochro_C551"/>
    <property type="match status" value="1"/>
</dbReference>
<dbReference type="PROSITE" id="PS51257">
    <property type="entry name" value="PROKAR_LIPOPROTEIN"/>
    <property type="match status" value="1"/>
</dbReference>
<dbReference type="InterPro" id="IPR009056">
    <property type="entry name" value="Cyt_c-like_dom"/>
</dbReference>
<comment type="caution">
    <text evidence="10">The sequence shown here is derived from an EMBL/GenBank/DDBJ whole genome shotgun (WGS) entry which is preliminary data.</text>
</comment>
<evidence type="ECO:0000256" key="5">
    <source>
        <dbReference type="ARBA" id="ARBA00023004"/>
    </source>
</evidence>
<dbReference type="PANTHER" id="PTHR37823">
    <property type="entry name" value="CYTOCHROME C-553-LIKE"/>
    <property type="match status" value="1"/>
</dbReference>
<evidence type="ECO:0000256" key="8">
    <source>
        <dbReference type="SAM" id="SignalP"/>
    </source>
</evidence>
<dbReference type="Pfam" id="PF13442">
    <property type="entry name" value="Cytochrome_CBB3"/>
    <property type="match status" value="1"/>
</dbReference>
<evidence type="ECO:0000256" key="2">
    <source>
        <dbReference type="ARBA" id="ARBA00022617"/>
    </source>
</evidence>
<feature type="signal peptide" evidence="8">
    <location>
        <begin position="1"/>
        <end position="17"/>
    </location>
</feature>
<keyword evidence="3 6" id="KW-0479">Metal-binding</keyword>
<keyword evidence="11" id="KW-1185">Reference proteome</keyword>
<proteinExistence type="predicted"/>